<evidence type="ECO:0000313" key="2">
    <source>
        <dbReference type="Proteomes" id="UP000721844"/>
    </source>
</evidence>
<dbReference type="AlphaFoldDB" id="A0A963YZT9"/>
<sequence>MAEASDTPAVVGTRSKTEIDIRGGTVTIEGAVYSMEDIPQHALTWLALAGLRLRLLAVDDRAKALADLESGILPTRSGTTERTPPWHAAMADAVVEESARAKRPLTHEAALEQIKGLSRSQLAKLRQDPQVVHFYRQRTGEKSGVLDILNAASETVAAEGIRSDT</sequence>
<keyword evidence="2" id="KW-1185">Reference proteome</keyword>
<dbReference type="EMBL" id="JAESVA010000002">
    <property type="protein sequence ID" value="MCB8880099.1"/>
    <property type="molecule type" value="Genomic_DNA"/>
</dbReference>
<proteinExistence type="predicted"/>
<accession>A0A963YZT9</accession>
<comment type="caution">
    <text evidence="1">The sequence shown here is derived from an EMBL/GenBank/DDBJ whole genome shotgun (WGS) entry which is preliminary data.</text>
</comment>
<dbReference type="Proteomes" id="UP000721844">
    <property type="component" value="Unassembled WGS sequence"/>
</dbReference>
<gene>
    <name evidence="1" type="ORF">ACELLULO517_07620</name>
</gene>
<reference evidence="1 2" key="1">
    <citation type="journal article" date="2021" name="Microorganisms">
        <title>Acidisoma silvae sp. nov. and Acidisomacellulosilytica sp. nov., Two Acidophilic Bacteria Isolated from Decaying Wood, Hydrolyzing Cellulose and Producing Poly-3-hydroxybutyrate.</title>
        <authorList>
            <person name="Mieszkin S."/>
            <person name="Pouder E."/>
            <person name="Uroz S."/>
            <person name="Simon-Colin C."/>
            <person name="Alain K."/>
        </authorList>
    </citation>
    <scope>NUCLEOTIDE SEQUENCE [LARGE SCALE GENOMIC DNA]</scope>
    <source>
        <strain evidence="1 2">HW T5.17</strain>
    </source>
</reference>
<dbReference type="RefSeq" id="WP_227306705.1">
    <property type="nucleotide sequence ID" value="NZ_JAESVA010000002.1"/>
</dbReference>
<name>A0A963YZT9_9PROT</name>
<organism evidence="1 2">
    <name type="scientific">Acidisoma cellulosilyticum</name>
    <dbReference type="NCBI Taxonomy" id="2802395"/>
    <lineage>
        <taxon>Bacteria</taxon>
        <taxon>Pseudomonadati</taxon>
        <taxon>Pseudomonadota</taxon>
        <taxon>Alphaproteobacteria</taxon>
        <taxon>Acetobacterales</taxon>
        <taxon>Acidocellaceae</taxon>
        <taxon>Acidisoma</taxon>
    </lineage>
</organism>
<protein>
    <submittedName>
        <fullName evidence="1">Uncharacterized protein</fullName>
    </submittedName>
</protein>
<evidence type="ECO:0000313" key="1">
    <source>
        <dbReference type="EMBL" id="MCB8880099.1"/>
    </source>
</evidence>